<feature type="chain" id="PRO_5045693700" evidence="2">
    <location>
        <begin position="22"/>
        <end position="752"/>
    </location>
</feature>
<feature type="domain" description="FMN-binding" evidence="3">
    <location>
        <begin position="556"/>
        <end position="642"/>
    </location>
</feature>
<name>A0ABW3RWW9_9BACL</name>
<feature type="compositionally biased region" description="Low complexity" evidence="1">
    <location>
        <begin position="44"/>
        <end position="61"/>
    </location>
</feature>
<evidence type="ECO:0000313" key="4">
    <source>
        <dbReference type="EMBL" id="MFD1176992.1"/>
    </source>
</evidence>
<dbReference type="Gene3D" id="3.90.1010.20">
    <property type="match status" value="3"/>
</dbReference>
<keyword evidence="2" id="KW-0732">Signal</keyword>
<dbReference type="Proteomes" id="UP001597262">
    <property type="component" value="Unassembled WGS sequence"/>
</dbReference>
<evidence type="ECO:0000256" key="1">
    <source>
        <dbReference type="SAM" id="MobiDB-lite"/>
    </source>
</evidence>
<feature type="signal peptide" evidence="2">
    <location>
        <begin position="1"/>
        <end position="21"/>
    </location>
</feature>
<feature type="compositionally biased region" description="Low complexity" evidence="1">
    <location>
        <begin position="68"/>
        <end position="121"/>
    </location>
</feature>
<evidence type="ECO:0000259" key="3">
    <source>
        <dbReference type="SMART" id="SM00900"/>
    </source>
</evidence>
<dbReference type="RefSeq" id="WP_379319441.1">
    <property type="nucleotide sequence ID" value="NZ_JBHTLM010000007.1"/>
</dbReference>
<evidence type="ECO:0000256" key="2">
    <source>
        <dbReference type="SAM" id="SignalP"/>
    </source>
</evidence>
<dbReference type="SMART" id="SM00900">
    <property type="entry name" value="FMN_bind"/>
    <property type="match status" value="3"/>
</dbReference>
<dbReference type="InterPro" id="IPR007329">
    <property type="entry name" value="FMN-bd"/>
</dbReference>
<evidence type="ECO:0000313" key="5">
    <source>
        <dbReference type="Proteomes" id="UP001597262"/>
    </source>
</evidence>
<proteinExistence type="predicted"/>
<keyword evidence="5" id="KW-1185">Reference proteome</keyword>
<feature type="region of interest" description="Disordered" evidence="1">
    <location>
        <begin position="36"/>
        <end position="121"/>
    </location>
</feature>
<dbReference type="EMBL" id="JBHTLM010000007">
    <property type="protein sequence ID" value="MFD1176992.1"/>
    <property type="molecule type" value="Genomic_DNA"/>
</dbReference>
<reference evidence="5" key="1">
    <citation type="journal article" date="2019" name="Int. J. Syst. Evol. Microbiol.">
        <title>The Global Catalogue of Microorganisms (GCM) 10K type strain sequencing project: providing services to taxonomists for standard genome sequencing and annotation.</title>
        <authorList>
            <consortium name="The Broad Institute Genomics Platform"/>
            <consortium name="The Broad Institute Genome Sequencing Center for Infectious Disease"/>
            <person name="Wu L."/>
            <person name="Ma J."/>
        </authorList>
    </citation>
    <scope>NUCLEOTIDE SEQUENCE [LARGE SCALE GENOMIC DNA]</scope>
    <source>
        <strain evidence="5">CCUG 59189</strain>
    </source>
</reference>
<sequence length="752" mass="79881">MKKLISLTVSATLVLSSFAFTVNPSTLKISKIDVVSAASESSEPTKTTTPAKTTTKTPAKTTTKKTTKTPAKSTTKTTTKASTKTPAKTTTKATTTKKAATPAKTTAKTPAATKTTSPAAKPVVKEESPYLDGVYVAYGNAYSKGTEGAKVTIKAGKITAIELLRTSPKVIDRDARYNYSGVWTAYETMKKNLLGKTREQAASVDVVSGATRSSSGWKLAVDRAFDRALKTKPQGETYFAGLHMGVDPQGKYMVTVSFDATKRLGVKVSPLNENGDVIEDSALTEDQYKLVSSIGSEILAKGANAVAIAGHEEEFKAAVNAYLDAEKNAKIDNGVKYIDGFYSAYGNARDKGVERADVYIRNDKLVDVKLYRLGTNLIDRGETAYSEVVKANAPMVAKLLANGSYIANYNDKVDAISGATESSHSWNVAVERAFEKALKTPGKAQYFEGTFAGVDGQSKVLVLVDLKADKVVKASVSLFGADGKLIANDKLTDSQKALIASLNEGLVKSGSKMALVAGQEELSQAAKEAFTDLLNNASIKQNNYKDGTFTAYGDASNKGTNRADVTLRNGVIVGLKLSRVGINMVDLGDKAYAEVVKAIPTLTQNFLKAGTEANTAKVDVVTGATGSSQGFKNAIDRAFKKAEIVEPYKAAYLNGVFAGVDKDKSVYVMVTVQNNVPFKMEVIFLDKDGKAKTADQLTADEKTVKAEIETPATGALHKYGYRPAAFGTTDGVKAVSAKVVDAIKTALEAAGR</sequence>
<protein>
    <submittedName>
        <fullName evidence="4">FMN-binding protein</fullName>
    </submittedName>
</protein>
<organism evidence="4 5">
    <name type="scientific">Paenibacillus puldeungensis</name>
    <dbReference type="NCBI Taxonomy" id="696536"/>
    <lineage>
        <taxon>Bacteria</taxon>
        <taxon>Bacillati</taxon>
        <taxon>Bacillota</taxon>
        <taxon>Bacilli</taxon>
        <taxon>Bacillales</taxon>
        <taxon>Paenibacillaceae</taxon>
        <taxon>Paenibacillus</taxon>
    </lineage>
</organism>
<feature type="domain" description="FMN-binding" evidence="3">
    <location>
        <begin position="145"/>
        <end position="228"/>
    </location>
</feature>
<accession>A0ABW3RWW9</accession>
<gene>
    <name evidence="4" type="ORF">ACFQ3W_11865</name>
</gene>
<feature type="domain" description="FMN-binding" evidence="3">
    <location>
        <begin position="352"/>
        <end position="437"/>
    </location>
</feature>
<comment type="caution">
    <text evidence="4">The sequence shown here is derived from an EMBL/GenBank/DDBJ whole genome shotgun (WGS) entry which is preliminary data.</text>
</comment>
<dbReference type="Pfam" id="PF04205">
    <property type="entry name" value="FMN_bind"/>
    <property type="match status" value="2"/>
</dbReference>